<dbReference type="Proteomes" id="UP000007013">
    <property type="component" value="Chromosome"/>
</dbReference>
<reference evidence="2 3" key="1">
    <citation type="journal article" date="2011" name="J. Bacteriol.">
        <title>Genome sequence of the verrucomicrobium Opitutus terrae PB90-1, an abundant inhabitant of rice paddy soil ecosystems.</title>
        <authorList>
            <person name="van Passel M.W."/>
            <person name="Kant R."/>
            <person name="Palva A."/>
            <person name="Copeland A."/>
            <person name="Lucas S."/>
            <person name="Lapidus A."/>
            <person name="Glavina del Rio T."/>
            <person name="Pitluck S."/>
            <person name="Goltsman E."/>
            <person name="Clum A."/>
            <person name="Sun H."/>
            <person name="Schmutz J."/>
            <person name="Larimer F.W."/>
            <person name="Land M.L."/>
            <person name="Hauser L."/>
            <person name="Kyrpides N."/>
            <person name="Mikhailova N."/>
            <person name="Richardson P.P."/>
            <person name="Janssen P.H."/>
            <person name="de Vos W.M."/>
            <person name="Smidt H."/>
        </authorList>
    </citation>
    <scope>NUCLEOTIDE SEQUENCE [LARGE SCALE GENOMIC DNA]</scope>
    <source>
        <strain evidence="3">DSM 11246 / JCM 15787 / PB90-1</strain>
    </source>
</reference>
<dbReference type="EMBL" id="CP001032">
    <property type="protein sequence ID" value="ACB73996.1"/>
    <property type="molecule type" value="Genomic_DNA"/>
</dbReference>
<protein>
    <submittedName>
        <fullName evidence="2">Uncharacterized protein</fullName>
    </submittedName>
</protein>
<feature type="compositionally biased region" description="Low complexity" evidence="1">
    <location>
        <begin position="79"/>
        <end position="92"/>
    </location>
</feature>
<accession>B1ZUF3</accession>
<name>B1ZUF3_OPITP</name>
<dbReference type="eggNOG" id="ENOG5033KPQ">
    <property type="taxonomic scope" value="Bacteria"/>
</dbReference>
<evidence type="ECO:0000313" key="2">
    <source>
        <dbReference type="EMBL" id="ACB73996.1"/>
    </source>
</evidence>
<dbReference type="AlphaFoldDB" id="B1ZUF3"/>
<dbReference type="OrthoDB" id="200379at2"/>
<keyword evidence="3" id="KW-1185">Reference proteome</keyword>
<dbReference type="KEGG" id="ote:Oter_0707"/>
<dbReference type="STRING" id="452637.Oter_0707"/>
<dbReference type="RefSeq" id="WP_012373534.1">
    <property type="nucleotide sequence ID" value="NC_010571.1"/>
</dbReference>
<dbReference type="HOGENOM" id="CLU_105063_0_0_0"/>
<evidence type="ECO:0000313" key="3">
    <source>
        <dbReference type="Proteomes" id="UP000007013"/>
    </source>
</evidence>
<feature type="region of interest" description="Disordered" evidence="1">
    <location>
        <begin position="79"/>
        <end position="103"/>
    </location>
</feature>
<gene>
    <name evidence="2" type="ordered locus">Oter_0707</name>
</gene>
<sequence>MTPSKTGLGCVVQWVACGLALGLAQVTLGAAPSLREMLSAEEFERAGLHKLTPAELEFLSARLLPTAPVASGAAAQPASVSSPAAPASAEHAPGPERVPSSDSEAIVADTFGREKQVQAELEKKQPAARELQTRISGVFTGWTGRTVFRLDNGQVWQQVDPGVFSVNLESPVVTVRKGRFGAFYLGVEGYGSQVKVKRLQ</sequence>
<proteinExistence type="predicted"/>
<organism evidence="2 3">
    <name type="scientific">Opitutus terrae (strain DSM 11246 / JCM 15787 / PB90-1)</name>
    <dbReference type="NCBI Taxonomy" id="452637"/>
    <lineage>
        <taxon>Bacteria</taxon>
        <taxon>Pseudomonadati</taxon>
        <taxon>Verrucomicrobiota</taxon>
        <taxon>Opitutia</taxon>
        <taxon>Opitutales</taxon>
        <taxon>Opitutaceae</taxon>
        <taxon>Opitutus</taxon>
    </lineage>
</organism>
<evidence type="ECO:0000256" key="1">
    <source>
        <dbReference type="SAM" id="MobiDB-lite"/>
    </source>
</evidence>